<name>A0ABD2X527_9HYME</name>
<accession>A0ABD2X527</accession>
<organism evidence="1 2">
    <name type="scientific">Trichogramma kaykai</name>
    <dbReference type="NCBI Taxonomy" id="54128"/>
    <lineage>
        <taxon>Eukaryota</taxon>
        <taxon>Metazoa</taxon>
        <taxon>Ecdysozoa</taxon>
        <taxon>Arthropoda</taxon>
        <taxon>Hexapoda</taxon>
        <taxon>Insecta</taxon>
        <taxon>Pterygota</taxon>
        <taxon>Neoptera</taxon>
        <taxon>Endopterygota</taxon>
        <taxon>Hymenoptera</taxon>
        <taxon>Apocrita</taxon>
        <taxon>Proctotrupomorpha</taxon>
        <taxon>Chalcidoidea</taxon>
        <taxon>Trichogrammatidae</taxon>
        <taxon>Trichogramma</taxon>
    </lineage>
</organism>
<gene>
    <name evidence="1" type="ORF">TKK_006318</name>
</gene>
<evidence type="ECO:0000313" key="1">
    <source>
        <dbReference type="EMBL" id="KAL3400461.1"/>
    </source>
</evidence>
<dbReference type="EMBL" id="JBJJXI010000051">
    <property type="protein sequence ID" value="KAL3400461.1"/>
    <property type="molecule type" value="Genomic_DNA"/>
</dbReference>
<sequence>MEAAAATATATVPRRIHTHTHTYKGKKTIPNEDYYKPETTRRCCCCCCCSRDITYTRYVQQLAATPCARKDSERAARVREKSDCPASPRCAPIQILYYLYSAPSSASRYTTYTSNVKFIQSSHGLPISGGELRDAPRSADKHVIVIGHVHRSSLLSEPLYNKYVHIKHKLELVYKL</sequence>
<proteinExistence type="predicted"/>
<comment type="caution">
    <text evidence="1">The sequence shown here is derived from an EMBL/GenBank/DDBJ whole genome shotgun (WGS) entry which is preliminary data.</text>
</comment>
<dbReference type="Proteomes" id="UP001627154">
    <property type="component" value="Unassembled WGS sequence"/>
</dbReference>
<keyword evidence="2" id="KW-1185">Reference proteome</keyword>
<protein>
    <submittedName>
        <fullName evidence="1">Uncharacterized protein</fullName>
    </submittedName>
</protein>
<dbReference type="AlphaFoldDB" id="A0ABD2X527"/>
<reference evidence="1 2" key="1">
    <citation type="journal article" date="2024" name="bioRxiv">
        <title>A reference genome for Trichogramma kaykai: A tiny desert-dwelling parasitoid wasp with competing sex-ratio distorters.</title>
        <authorList>
            <person name="Culotta J."/>
            <person name="Lindsey A.R."/>
        </authorList>
    </citation>
    <scope>NUCLEOTIDE SEQUENCE [LARGE SCALE GENOMIC DNA]</scope>
    <source>
        <strain evidence="1 2">KSX58</strain>
    </source>
</reference>
<evidence type="ECO:0000313" key="2">
    <source>
        <dbReference type="Proteomes" id="UP001627154"/>
    </source>
</evidence>